<proteinExistence type="predicted"/>
<name>A0A7W0CIZ7_9ACTN</name>
<keyword evidence="2" id="KW-1185">Reference proteome</keyword>
<dbReference type="RefSeq" id="WP_181610771.1">
    <property type="nucleotide sequence ID" value="NZ_BAABAM010000002.1"/>
</dbReference>
<dbReference type="EMBL" id="JACDUR010000003">
    <property type="protein sequence ID" value="MBA2892035.1"/>
    <property type="molecule type" value="Genomic_DNA"/>
</dbReference>
<dbReference type="Proteomes" id="UP000530928">
    <property type="component" value="Unassembled WGS sequence"/>
</dbReference>
<sequence>MTSILEAESVGPVDVAVITFGGDRFDGTAAAAVHELQENGTVRVIDLSFVRKGDDGGVTTIEADDSEVAGRFAGLADEELDLLSDEDLTLIGEQLEPGTAAVVVVWENTWAAKLVSALSSSKGEVAMLQRIPRQVVADALEAVREGERA</sequence>
<evidence type="ECO:0008006" key="3">
    <source>
        <dbReference type="Google" id="ProtNLM"/>
    </source>
</evidence>
<comment type="caution">
    <text evidence="1">The sequence shown here is derived from an EMBL/GenBank/DDBJ whole genome shotgun (WGS) entry which is preliminary data.</text>
</comment>
<dbReference type="AlphaFoldDB" id="A0A7W0CIZ7"/>
<accession>A0A7W0CIZ7</accession>
<evidence type="ECO:0000313" key="1">
    <source>
        <dbReference type="EMBL" id="MBA2892035.1"/>
    </source>
</evidence>
<reference evidence="1 2" key="1">
    <citation type="submission" date="2020-07" db="EMBL/GenBank/DDBJ databases">
        <title>Genomic Encyclopedia of Type Strains, Phase IV (KMG-IV): sequencing the most valuable type-strain genomes for metagenomic binning, comparative biology and taxonomic classification.</title>
        <authorList>
            <person name="Goeker M."/>
        </authorList>
    </citation>
    <scope>NUCLEOTIDE SEQUENCE [LARGE SCALE GENOMIC DNA]</scope>
    <source>
        <strain evidence="1 2">DSM 45533</strain>
    </source>
</reference>
<dbReference type="Pfam" id="PF19850">
    <property type="entry name" value="DUF6325"/>
    <property type="match status" value="1"/>
</dbReference>
<organism evidence="1 2">
    <name type="scientific">Nonomuraea soli</name>
    <dbReference type="NCBI Taxonomy" id="1032476"/>
    <lineage>
        <taxon>Bacteria</taxon>
        <taxon>Bacillati</taxon>
        <taxon>Actinomycetota</taxon>
        <taxon>Actinomycetes</taxon>
        <taxon>Streptosporangiales</taxon>
        <taxon>Streptosporangiaceae</taxon>
        <taxon>Nonomuraea</taxon>
    </lineage>
</organism>
<evidence type="ECO:0000313" key="2">
    <source>
        <dbReference type="Proteomes" id="UP000530928"/>
    </source>
</evidence>
<gene>
    <name evidence="1" type="ORF">HNR30_003376</name>
</gene>
<protein>
    <recommendedName>
        <fullName evidence="3">DUF1269 domain-containing protein</fullName>
    </recommendedName>
</protein>
<dbReference type="InterPro" id="IPR046288">
    <property type="entry name" value="DUF6325"/>
</dbReference>